<dbReference type="KEGG" id="nwa:Nwat_0702"/>
<dbReference type="AlphaFoldDB" id="D8KBP7"/>
<protein>
    <submittedName>
        <fullName evidence="1">Uncharacterized protein</fullName>
    </submittedName>
</protein>
<proteinExistence type="predicted"/>
<gene>
    <name evidence="1" type="ordered locus">Nwat_0702</name>
</gene>
<accession>D8KBP7</accession>
<evidence type="ECO:0000313" key="1">
    <source>
        <dbReference type="EMBL" id="ADJ27658.1"/>
    </source>
</evidence>
<dbReference type="EMBL" id="CP002086">
    <property type="protein sequence ID" value="ADJ27658.1"/>
    <property type="molecule type" value="Genomic_DNA"/>
</dbReference>
<organism evidence="1 2">
    <name type="scientific">Nitrosococcus watsoni (strain C-113)</name>
    <dbReference type="NCBI Taxonomy" id="105559"/>
    <lineage>
        <taxon>Bacteria</taxon>
        <taxon>Pseudomonadati</taxon>
        <taxon>Pseudomonadota</taxon>
        <taxon>Gammaproteobacteria</taxon>
        <taxon>Chromatiales</taxon>
        <taxon>Chromatiaceae</taxon>
        <taxon>Nitrosococcus</taxon>
    </lineage>
</organism>
<reference evidence="1 2" key="1">
    <citation type="submission" date="2010-06" db="EMBL/GenBank/DDBJ databases">
        <title>Complete sequence of chromosome of Nitrosococcus watsoni C-113.</title>
        <authorList>
            <consortium name="US DOE Joint Genome Institute"/>
            <person name="Lucas S."/>
            <person name="Copeland A."/>
            <person name="Lapidus A."/>
            <person name="Cheng J.-F."/>
            <person name="Bruce D."/>
            <person name="Goodwin L."/>
            <person name="Pitluck S."/>
            <person name="Malfatti S.A."/>
            <person name="Chain P.S.G."/>
            <person name="Land M."/>
            <person name="Hauser L."/>
            <person name="Kyrpides N."/>
            <person name="Ivanova N."/>
            <person name="Cambell M.A."/>
            <person name="Heidelberg J.F."/>
            <person name="Klotz M.G."/>
            <person name="Woyke T."/>
        </authorList>
    </citation>
    <scope>NUCLEOTIDE SEQUENCE [LARGE SCALE GENOMIC DNA]</scope>
    <source>
        <strain evidence="1 2">C-113</strain>
    </source>
</reference>
<sequence>MIPTLTLLLLRLSLKYAGIIEITLEFPLFKVSTENGEVESLSAQSP</sequence>
<name>D8KBP7_NITWC</name>
<dbReference type="STRING" id="105559.Nwat_0702"/>
<keyword evidence="2" id="KW-1185">Reference proteome</keyword>
<dbReference type="Proteomes" id="UP000000393">
    <property type="component" value="Chromosome"/>
</dbReference>
<dbReference type="HOGENOM" id="CLU_3186400_0_0_6"/>
<evidence type="ECO:0000313" key="2">
    <source>
        <dbReference type="Proteomes" id="UP000000393"/>
    </source>
</evidence>